<sequence>MALMATKERLLAHLLSAPNQWFSGQSLADQLGVSRESVWKAIRSLQQAGYQIDSDRKRGYCYRGTAKMLAPVIELGLGTTKVKLVVEEELESTQTTARQLLATGDSTAPLVVIADHQIGAYGRRGRAFYAPKATGLYMTIGVPNVTFPGQPGLLTTGVAVTVATVLKRFFPAQRLSYKWVNDLYLGHQKVVGILTEMQTDLEATSQTSLVIGIGINLTTKEFPADLKEKVTGIDPAATVDRNRLAAELIEAVLSDLPDYSQGIFLPEYRAHSLILGRSVSLQIGQTTFSGIAQNIDDQGQLVVRAPNGQLRTFSSGEVTKVNF</sequence>
<dbReference type="Gene3D" id="3.30.930.10">
    <property type="entry name" value="Bira Bifunctional Protein, Domain 2"/>
    <property type="match status" value="1"/>
</dbReference>
<evidence type="ECO:0000259" key="7">
    <source>
        <dbReference type="Pfam" id="PF03099"/>
    </source>
</evidence>
<comment type="catalytic activity">
    <reaction evidence="5">
        <text>biotin + L-lysyl-[protein] + ATP = N(6)-biotinyl-L-lysyl-[protein] + AMP + diphosphate + H(+)</text>
        <dbReference type="Rhea" id="RHEA:11756"/>
        <dbReference type="Rhea" id="RHEA-COMP:9752"/>
        <dbReference type="Rhea" id="RHEA-COMP:10505"/>
        <dbReference type="ChEBI" id="CHEBI:15378"/>
        <dbReference type="ChEBI" id="CHEBI:29969"/>
        <dbReference type="ChEBI" id="CHEBI:30616"/>
        <dbReference type="ChEBI" id="CHEBI:33019"/>
        <dbReference type="ChEBI" id="CHEBI:57586"/>
        <dbReference type="ChEBI" id="CHEBI:83144"/>
        <dbReference type="ChEBI" id="CHEBI:456215"/>
        <dbReference type="EC" id="6.3.4.15"/>
    </reaction>
</comment>
<dbReference type="InterPro" id="IPR004408">
    <property type="entry name" value="Biotin_CoA_COase_ligase"/>
</dbReference>
<dbReference type="PANTHER" id="PTHR12835:SF5">
    <property type="entry name" value="BIOTIN--PROTEIN LIGASE"/>
    <property type="match status" value="1"/>
</dbReference>
<accession>A0A829LWH6</accession>
<keyword evidence="5" id="KW-0238">DNA-binding</keyword>
<dbReference type="HAMAP" id="MF_00978">
    <property type="entry name" value="Bifunct_BirA"/>
    <property type="match status" value="1"/>
</dbReference>
<comment type="caution">
    <text evidence="9">The sequence shown here is derived from an EMBL/GenBank/DDBJ whole genome shotgun (WGS) entry which is preliminary data.</text>
</comment>
<dbReference type="GO" id="GO:0005524">
    <property type="term" value="F:ATP binding"/>
    <property type="evidence" value="ECO:0007669"/>
    <property type="project" value="UniProtKB-UniRule"/>
</dbReference>
<dbReference type="NCBIfam" id="TIGR00121">
    <property type="entry name" value="birA_ligase"/>
    <property type="match status" value="1"/>
</dbReference>
<dbReference type="PANTHER" id="PTHR12835">
    <property type="entry name" value="BIOTIN PROTEIN LIGASE"/>
    <property type="match status" value="1"/>
</dbReference>
<protein>
    <recommendedName>
        <fullName evidence="5">Bifunctional ligase/repressor BirA</fullName>
    </recommendedName>
    <alternativeName>
        <fullName evidence="5">Biotin--[acetyl-CoA-carboxylase] ligase</fullName>
        <ecNumber evidence="5">6.3.4.15</ecNumber>
    </alternativeName>
    <alternativeName>
        <fullName evidence="5">Biotin--protein ligase</fullName>
    </alternativeName>
    <alternativeName>
        <fullName evidence="5">Biotin-[acetyl-CoA carboxylase] synthetase</fullName>
    </alternativeName>
</protein>
<dbReference type="InterPro" id="IPR045864">
    <property type="entry name" value="aa-tRNA-synth_II/BPL/LPL"/>
</dbReference>
<feature type="domain" description="Biotin protein ligase C-terminal" evidence="6">
    <location>
        <begin position="275"/>
        <end position="318"/>
    </location>
</feature>
<proteinExistence type="inferred from homology"/>
<evidence type="ECO:0000256" key="4">
    <source>
        <dbReference type="ARBA" id="ARBA00023267"/>
    </source>
</evidence>
<evidence type="ECO:0000313" key="9">
    <source>
        <dbReference type="EMBL" id="ESS01920.1"/>
    </source>
</evidence>
<dbReference type="InterPro" id="IPR003142">
    <property type="entry name" value="BPL_C"/>
</dbReference>
<evidence type="ECO:0000313" key="10">
    <source>
        <dbReference type="Proteomes" id="UP000018412"/>
    </source>
</evidence>
<dbReference type="InterPro" id="IPR008988">
    <property type="entry name" value="Transcriptional_repressor_C"/>
</dbReference>
<gene>
    <name evidence="5" type="primary">birA</name>
    <name evidence="9" type="ORF">NB22_02230</name>
</gene>
<comment type="caution">
    <text evidence="5">Lacks conserved residue(s) required for the propagation of feature annotation.</text>
</comment>
<comment type="function">
    <text evidence="5">Acts both as a biotin--[acetyl-CoA-carboxylase] ligase and a repressor.</text>
</comment>
<dbReference type="Pfam" id="PF02237">
    <property type="entry name" value="BPL_C"/>
    <property type="match status" value="1"/>
</dbReference>
<dbReference type="GO" id="GO:0004077">
    <property type="term" value="F:biotin--[biotin carboxyl-carrier protein] ligase activity"/>
    <property type="evidence" value="ECO:0007669"/>
    <property type="project" value="UniProtKB-UniRule"/>
</dbReference>
<evidence type="ECO:0000259" key="8">
    <source>
        <dbReference type="Pfam" id="PF08279"/>
    </source>
</evidence>
<feature type="binding site" evidence="5">
    <location>
        <position position="117"/>
    </location>
    <ligand>
        <name>biotin</name>
        <dbReference type="ChEBI" id="CHEBI:57586"/>
    </ligand>
</feature>
<keyword evidence="5" id="KW-0805">Transcription regulation</keyword>
<dbReference type="EMBL" id="AYHA01000059">
    <property type="protein sequence ID" value="ESS01920.1"/>
    <property type="molecule type" value="Genomic_DNA"/>
</dbReference>
<dbReference type="InterPro" id="IPR004143">
    <property type="entry name" value="BPL_LPL_catalytic"/>
</dbReference>
<organism evidence="9 10">
    <name type="scientific">Limosilactobacillus fermentum NB-22</name>
    <dbReference type="NCBI Taxonomy" id="1408443"/>
    <lineage>
        <taxon>Bacteria</taxon>
        <taxon>Bacillati</taxon>
        <taxon>Bacillota</taxon>
        <taxon>Bacilli</taxon>
        <taxon>Lactobacillales</taxon>
        <taxon>Lactobacillaceae</taxon>
        <taxon>Limosilactobacillus</taxon>
    </lineage>
</organism>
<dbReference type="EC" id="6.3.4.15" evidence="5"/>
<dbReference type="GO" id="GO:0003677">
    <property type="term" value="F:DNA binding"/>
    <property type="evidence" value="ECO:0007669"/>
    <property type="project" value="UniProtKB-UniRule"/>
</dbReference>
<dbReference type="SUPFAM" id="SSF55681">
    <property type="entry name" value="Class II aaRS and biotin synthetases"/>
    <property type="match status" value="1"/>
</dbReference>
<feature type="domain" description="Helix-turn-helix type 11" evidence="8">
    <location>
        <begin position="8"/>
        <end position="60"/>
    </location>
</feature>
<dbReference type="GO" id="GO:0009249">
    <property type="term" value="P:protein lipoylation"/>
    <property type="evidence" value="ECO:0007669"/>
    <property type="project" value="UniProtKB-ARBA"/>
</dbReference>
<keyword evidence="5" id="KW-0678">Repressor</keyword>
<reference evidence="10" key="1">
    <citation type="submission" date="2013-10" db="EMBL/GenBank/DDBJ databases">
        <title>Draft genome sequence of Lactobacillus fermentum NB-22.</title>
        <authorList>
            <person name="Chaplin A.V."/>
            <person name="Shkoporov A.N."/>
            <person name="Khokhlova E.V."/>
            <person name="Efimov B.A."/>
            <person name="Kafarskaia L.I."/>
        </authorList>
    </citation>
    <scope>NUCLEOTIDE SEQUENCE [LARGE SCALE GENOMIC DNA]</scope>
    <source>
        <strain evidence="10">NB-22</strain>
    </source>
</reference>
<comment type="similarity">
    <text evidence="5">Belongs to the biotin--protein ligase family.</text>
</comment>
<keyword evidence="4 5" id="KW-0092">Biotin</keyword>
<feature type="DNA-binding region" description="H-T-H motif" evidence="5">
    <location>
        <begin position="24"/>
        <end position="43"/>
    </location>
</feature>
<dbReference type="InterPro" id="IPR013196">
    <property type="entry name" value="HTH_11"/>
</dbReference>
<dbReference type="Pfam" id="PF08279">
    <property type="entry name" value="HTH_11"/>
    <property type="match status" value="1"/>
</dbReference>
<dbReference type="Gene3D" id="1.10.10.10">
    <property type="entry name" value="Winged helix-like DNA-binding domain superfamily/Winged helix DNA-binding domain"/>
    <property type="match status" value="1"/>
</dbReference>
<evidence type="ECO:0000259" key="6">
    <source>
        <dbReference type="Pfam" id="PF02237"/>
    </source>
</evidence>
<evidence type="ECO:0000256" key="1">
    <source>
        <dbReference type="ARBA" id="ARBA00022598"/>
    </source>
</evidence>
<name>A0A829LWH6_LIMFE</name>
<dbReference type="CDD" id="cd16442">
    <property type="entry name" value="BPL"/>
    <property type="match status" value="1"/>
</dbReference>
<evidence type="ECO:0000256" key="2">
    <source>
        <dbReference type="ARBA" id="ARBA00022741"/>
    </source>
</evidence>
<dbReference type="GO" id="GO:0005737">
    <property type="term" value="C:cytoplasm"/>
    <property type="evidence" value="ECO:0007669"/>
    <property type="project" value="TreeGrafter"/>
</dbReference>
<evidence type="ECO:0000256" key="5">
    <source>
        <dbReference type="HAMAP-Rule" id="MF_00978"/>
    </source>
</evidence>
<dbReference type="Gene3D" id="2.30.30.100">
    <property type="match status" value="1"/>
</dbReference>
<dbReference type="InterPro" id="IPR036388">
    <property type="entry name" value="WH-like_DNA-bd_sf"/>
</dbReference>
<feature type="binding site" evidence="5">
    <location>
        <position position="189"/>
    </location>
    <ligand>
        <name>biotin</name>
        <dbReference type="ChEBI" id="CHEBI:57586"/>
    </ligand>
</feature>
<dbReference type="AlphaFoldDB" id="A0A829LWH6"/>
<dbReference type="Proteomes" id="UP000018412">
    <property type="component" value="Unassembled WGS sequence"/>
</dbReference>
<dbReference type="Pfam" id="PF03099">
    <property type="entry name" value="BPL_LplA_LipB"/>
    <property type="match status" value="1"/>
</dbReference>
<keyword evidence="1 5" id="KW-0436">Ligase</keyword>
<evidence type="ECO:0000256" key="3">
    <source>
        <dbReference type="ARBA" id="ARBA00022840"/>
    </source>
</evidence>
<reference evidence="9 10" key="2">
    <citation type="journal article" date="2015" name="Genome Announc.">
        <title>Draft Genome Sequence of Lactobacillus fermentum NB-22.</title>
        <authorList>
            <person name="Chaplin A.V."/>
            <person name="Shkoporov A.N."/>
            <person name="Efimov B.A."/>
            <person name="Pikina A.P."/>
            <person name="Borisova O.Y."/>
            <person name="Gladko I.A."/>
            <person name="Postnikova E.A."/>
            <person name="Lordkipanidze A.E."/>
            <person name="Kafarskaia L.I."/>
        </authorList>
    </citation>
    <scope>NUCLEOTIDE SEQUENCE [LARGE SCALE GENOMIC DNA]</scope>
    <source>
        <strain evidence="9 10">NB-22</strain>
    </source>
</reference>
<dbReference type="GO" id="GO:0016740">
    <property type="term" value="F:transferase activity"/>
    <property type="evidence" value="ECO:0007669"/>
    <property type="project" value="UniProtKB-ARBA"/>
</dbReference>
<keyword evidence="5" id="KW-0804">Transcription</keyword>
<dbReference type="GO" id="GO:0006355">
    <property type="term" value="P:regulation of DNA-templated transcription"/>
    <property type="evidence" value="ECO:0007669"/>
    <property type="project" value="UniProtKB-UniRule"/>
</dbReference>
<dbReference type="InterPro" id="IPR030855">
    <property type="entry name" value="Bifunct_BirA"/>
</dbReference>
<dbReference type="SUPFAM" id="SSF50037">
    <property type="entry name" value="C-terminal domain of transcriptional repressors"/>
    <property type="match status" value="1"/>
</dbReference>
<feature type="domain" description="BPL/LPL catalytic" evidence="7">
    <location>
        <begin position="90"/>
        <end position="216"/>
    </location>
</feature>
<dbReference type="SUPFAM" id="SSF46785">
    <property type="entry name" value="Winged helix' DNA-binding domain"/>
    <property type="match status" value="1"/>
</dbReference>
<dbReference type="InterPro" id="IPR036390">
    <property type="entry name" value="WH_DNA-bd_sf"/>
</dbReference>
<keyword evidence="3 5" id="KW-0067">ATP-binding</keyword>
<keyword evidence="2 5" id="KW-0547">Nucleotide-binding</keyword>